<evidence type="ECO:0000313" key="1">
    <source>
        <dbReference type="EMBL" id="KKM98121.1"/>
    </source>
</evidence>
<protein>
    <submittedName>
        <fullName evidence="1">Uncharacterized protein</fullName>
    </submittedName>
</protein>
<organism evidence="1">
    <name type="scientific">marine sediment metagenome</name>
    <dbReference type="NCBI Taxonomy" id="412755"/>
    <lineage>
        <taxon>unclassified sequences</taxon>
        <taxon>metagenomes</taxon>
        <taxon>ecological metagenomes</taxon>
    </lineage>
</organism>
<dbReference type="EMBL" id="LAZR01005663">
    <property type="protein sequence ID" value="KKM98121.1"/>
    <property type="molecule type" value="Genomic_DNA"/>
</dbReference>
<name>A0A0F9MFJ9_9ZZZZ</name>
<proteinExistence type="predicted"/>
<reference evidence="1" key="1">
    <citation type="journal article" date="2015" name="Nature">
        <title>Complex archaea that bridge the gap between prokaryotes and eukaryotes.</title>
        <authorList>
            <person name="Spang A."/>
            <person name="Saw J.H."/>
            <person name="Jorgensen S.L."/>
            <person name="Zaremba-Niedzwiedzka K."/>
            <person name="Martijn J."/>
            <person name="Lind A.E."/>
            <person name="van Eijk R."/>
            <person name="Schleper C."/>
            <person name="Guy L."/>
            <person name="Ettema T.J."/>
        </authorList>
    </citation>
    <scope>NUCLEOTIDE SEQUENCE</scope>
</reference>
<accession>A0A0F9MFJ9</accession>
<sequence length="63" mass="7146">MNAKKILKAALKFVPEKYIVAEARICIKGSDRSINGKYSVLVTQPTLETIIWTEEGGWEKLHE</sequence>
<gene>
    <name evidence="1" type="ORF">LCGC14_1161110</name>
</gene>
<comment type="caution">
    <text evidence="1">The sequence shown here is derived from an EMBL/GenBank/DDBJ whole genome shotgun (WGS) entry which is preliminary data.</text>
</comment>
<dbReference type="AlphaFoldDB" id="A0A0F9MFJ9"/>